<evidence type="ECO:0000259" key="12">
    <source>
        <dbReference type="PROSITE" id="PS50089"/>
    </source>
</evidence>
<dbReference type="GO" id="GO:0005634">
    <property type="term" value="C:nucleus"/>
    <property type="evidence" value="ECO:0007669"/>
    <property type="project" value="UniProtKB-SubCell"/>
</dbReference>
<keyword evidence="15" id="KW-1185">Reference proteome</keyword>
<dbReference type="FunFam" id="3.30.40.10:FF:000006">
    <property type="entry name" value="CCR4-NOT transcription complex subunit 4"/>
    <property type="match status" value="1"/>
</dbReference>
<dbReference type="SMART" id="SM00361">
    <property type="entry name" value="RRM_1"/>
    <property type="match status" value="1"/>
</dbReference>
<evidence type="ECO:0000256" key="7">
    <source>
        <dbReference type="ARBA" id="ARBA00023242"/>
    </source>
</evidence>
<evidence type="ECO:0000256" key="4">
    <source>
        <dbReference type="ARBA" id="ARBA00022833"/>
    </source>
</evidence>
<feature type="compositionally biased region" description="Basic and acidic residues" evidence="11">
    <location>
        <begin position="100"/>
        <end position="114"/>
    </location>
</feature>
<dbReference type="Gene3D" id="3.30.70.330">
    <property type="match status" value="1"/>
</dbReference>
<dbReference type="InterPro" id="IPR013083">
    <property type="entry name" value="Znf_RING/FYVE/PHD"/>
</dbReference>
<comment type="subcellular location">
    <subcellularLocation>
        <location evidence="1">Nucleus</location>
    </subcellularLocation>
</comment>
<feature type="coiled-coil region" evidence="10">
    <location>
        <begin position="625"/>
        <end position="652"/>
    </location>
</feature>
<feature type="domain" description="RING-type" evidence="12">
    <location>
        <begin position="27"/>
        <end position="70"/>
    </location>
</feature>
<dbReference type="Gene3D" id="3.30.40.10">
    <property type="entry name" value="Zinc/RING finger domain, C3HC4 (zinc finger)"/>
    <property type="match status" value="1"/>
</dbReference>
<evidence type="ECO:0000256" key="11">
    <source>
        <dbReference type="SAM" id="MobiDB-lite"/>
    </source>
</evidence>
<dbReference type="GO" id="GO:0030014">
    <property type="term" value="C:CCR4-NOT complex"/>
    <property type="evidence" value="ECO:0007669"/>
    <property type="project" value="InterPro"/>
</dbReference>
<reference evidence="14" key="1">
    <citation type="submission" date="2023-08" db="EMBL/GenBank/DDBJ databases">
        <title>Draft sequence of the Babesia gibsoni genome.</title>
        <authorList>
            <person name="Yamagishi J.Y."/>
            <person name="Xuan X.X."/>
        </authorList>
    </citation>
    <scope>NUCLEOTIDE SEQUENCE</scope>
    <source>
        <strain evidence="14">Azabu</strain>
    </source>
</reference>
<dbReference type="EMBL" id="JAVEPI010000004">
    <property type="protein sequence ID" value="KAK1442183.1"/>
    <property type="molecule type" value="Genomic_DNA"/>
</dbReference>
<feature type="region of interest" description="Disordered" evidence="11">
    <location>
        <begin position="77"/>
        <end position="122"/>
    </location>
</feature>
<evidence type="ECO:0000256" key="2">
    <source>
        <dbReference type="ARBA" id="ARBA00022723"/>
    </source>
</evidence>
<dbReference type="GO" id="GO:0003723">
    <property type="term" value="F:RNA binding"/>
    <property type="evidence" value="ECO:0007669"/>
    <property type="project" value="UniProtKB-UniRule"/>
</dbReference>
<evidence type="ECO:0000313" key="14">
    <source>
        <dbReference type="EMBL" id="KAK1442183.1"/>
    </source>
</evidence>
<dbReference type="InterPro" id="IPR000504">
    <property type="entry name" value="RRM_dom"/>
</dbReference>
<dbReference type="PROSITE" id="PS50089">
    <property type="entry name" value="ZF_RING_2"/>
    <property type="match status" value="1"/>
</dbReference>
<keyword evidence="5 9" id="KW-0694">RNA-binding</keyword>
<dbReference type="InterPro" id="IPR003954">
    <property type="entry name" value="RRM_euk-type"/>
</dbReference>
<organism evidence="14 15">
    <name type="scientific">Babesia gibsoni</name>
    <dbReference type="NCBI Taxonomy" id="33632"/>
    <lineage>
        <taxon>Eukaryota</taxon>
        <taxon>Sar</taxon>
        <taxon>Alveolata</taxon>
        <taxon>Apicomplexa</taxon>
        <taxon>Aconoidasida</taxon>
        <taxon>Piroplasmida</taxon>
        <taxon>Babesiidae</taxon>
        <taxon>Babesia</taxon>
    </lineage>
</organism>
<name>A0AAD8LIR1_BABGI</name>
<evidence type="ECO:0000256" key="10">
    <source>
        <dbReference type="SAM" id="Coils"/>
    </source>
</evidence>
<gene>
    <name evidence="14" type="ORF">BgAZ_402130</name>
</gene>
<feature type="domain" description="RRM" evidence="13">
    <location>
        <begin position="134"/>
        <end position="219"/>
    </location>
</feature>
<evidence type="ECO:0000259" key="13">
    <source>
        <dbReference type="PROSITE" id="PS50102"/>
    </source>
</evidence>
<dbReference type="SUPFAM" id="SSF57850">
    <property type="entry name" value="RING/U-box"/>
    <property type="match status" value="1"/>
</dbReference>
<keyword evidence="7" id="KW-0539">Nucleus</keyword>
<feature type="compositionally biased region" description="Basic and acidic residues" evidence="11">
    <location>
        <begin position="305"/>
        <end position="328"/>
    </location>
</feature>
<dbReference type="CDD" id="cd16618">
    <property type="entry name" value="mRING-HC-C4C4_CNOT4"/>
    <property type="match status" value="1"/>
</dbReference>
<comment type="caution">
    <text evidence="14">The sequence shown here is derived from an EMBL/GenBank/DDBJ whole genome shotgun (WGS) entry which is preliminary data.</text>
</comment>
<dbReference type="PROSITE" id="PS50102">
    <property type="entry name" value="RRM"/>
    <property type="match status" value="1"/>
</dbReference>
<evidence type="ECO:0000313" key="15">
    <source>
        <dbReference type="Proteomes" id="UP001230268"/>
    </source>
</evidence>
<dbReference type="SMART" id="SM00360">
    <property type="entry name" value="RRM"/>
    <property type="match status" value="1"/>
</dbReference>
<dbReference type="Proteomes" id="UP001230268">
    <property type="component" value="Unassembled WGS sequence"/>
</dbReference>
<keyword evidence="6 10" id="KW-0175">Coiled coil</keyword>
<evidence type="ECO:0000256" key="9">
    <source>
        <dbReference type="PROSITE-ProRule" id="PRU00176"/>
    </source>
</evidence>
<feature type="compositionally biased region" description="Polar residues" evidence="11">
    <location>
        <begin position="1"/>
        <end position="19"/>
    </location>
</feature>
<evidence type="ECO:0000256" key="1">
    <source>
        <dbReference type="ARBA" id="ARBA00004123"/>
    </source>
</evidence>
<evidence type="ECO:0000256" key="8">
    <source>
        <dbReference type="PROSITE-ProRule" id="PRU00175"/>
    </source>
</evidence>
<evidence type="ECO:0000256" key="5">
    <source>
        <dbReference type="ARBA" id="ARBA00022884"/>
    </source>
</evidence>
<dbReference type="Pfam" id="PF14570">
    <property type="entry name" value="zf-RING_4"/>
    <property type="match status" value="1"/>
</dbReference>
<feature type="region of interest" description="Disordered" evidence="11">
    <location>
        <begin position="1"/>
        <end position="20"/>
    </location>
</feature>
<dbReference type="AlphaFoldDB" id="A0AAD8LIR1"/>
<feature type="compositionally biased region" description="Basic and acidic residues" evidence="11">
    <location>
        <begin position="280"/>
        <end position="292"/>
    </location>
</feature>
<dbReference type="PANTHER" id="PTHR12603">
    <property type="entry name" value="CCR4-NOT TRANSCRIPTION COMPLEX RELATED"/>
    <property type="match status" value="1"/>
</dbReference>
<keyword evidence="4" id="KW-0862">Zinc</keyword>
<dbReference type="InterPro" id="IPR034261">
    <property type="entry name" value="CNOT4_RRM"/>
</dbReference>
<dbReference type="InterPro" id="IPR039780">
    <property type="entry name" value="Mot2"/>
</dbReference>
<dbReference type="Pfam" id="PF00076">
    <property type="entry name" value="RRM_1"/>
    <property type="match status" value="1"/>
</dbReference>
<sequence length="666" mass="75728">MSSQRAMSAGNQKSNSSANDAEDDLMCPLCMEVLDETDRNFYPCTCDYQVCLWCLHYIRTTMGNKCPACRRDYDESNMKYKSNPRAPAPQRAAVTKKKRELGDKEATTREERPSSPRTNTGSINLKDVRVIQRNLVYVVGIPTRVAKKEVLKQNEYFGQYGKIQHLVLNKSQNYNSHIGGPSYTAYVTYSKKSEAAAAIQGIDGSHVDGKMLRASYGTTKYCTFFFKGLKCTNPDCFYLHHFGDERERIVKEDISSYMQKAPNPPFGVVDPWNDQGPSPKYKEDPSARKRPEQATQTKMAPAPSDKPKEAEDREKTGVKRTGMGDHETGTSWAHIAAGAREVNAKSTNVTYYTYPNAEEPQPQYAVLGDTYGEGYSNSLDAYRQQRKEADATSGDRFMNHYNYPVEMESSVNGGPNDIYDIIRRLFNTPLLIDLQRYNRFNHIFYAVEGQLRPNGPSGKQEVQGDDDGKRWGSCIRWIIADDVKNLGAFHLSNRRMQIDYYRETNHLIPYNEAESVIAGSMAIIAPRELFADRDRVLNIQNKMRRHSIMVENLAKLYSDNDHNRRSQPRGYQASSSEFSKSIMSTSGNISEESVADYTQRSFSGDVNSHNRQQISSILYTSSLQESQLEAELKVHEEMVEQLQQLVELQLERDKRVASHLQLLNDL</sequence>
<keyword evidence="2" id="KW-0479">Metal-binding</keyword>
<feature type="region of interest" description="Disordered" evidence="11">
    <location>
        <begin position="262"/>
        <end position="328"/>
    </location>
</feature>
<protein>
    <submittedName>
        <fullName evidence="14">Ccr4-not transcription complex subunit 4</fullName>
    </submittedName>
</protein>
<dbReference type="GO" id="GO:0016567">
    <property type="term" value="P:protein ubiquitination"/>
    <property type="evidence" value="ECO:0007669"/>
    <property type="project" value="TreeGrafter"/>
</dbReference>
<keyword evidence="3 8" id="KW-0863">Zinc-finger</keyword>
<dbReference type="InterPro" id="IPR001841">
    <property type="entry name" value="Znf_RING"/>
</dbReference>
<accession>A0AAD8LIR1</accession>
<dbReference type="GO" id="GO:0004842">
    <property type="term" value="F:ubiquitin-protein transferase activity"/>
    <property type="evidence" value="ECO:0007669"/>
    <property type="project" value="InterPro"/>
</dbReference>
<dbReference type="SUPFAM" id="SSF54928">
    <property type="entry name" value="RNA-binding domain, RBD"/>
    <property type="match status" value="1"/>
</dbReference>
<dbReference type="PANTHER" id="PTHR12603:SF0">
    <property type="entry name" value="CCR4-NOT TRANSCRIPTION COMPLEX SUBUNIT 4"/>
    <property type="match status" value="1"/>
</dbReference>
<dbReference type="InterPro" id="IPR035979">
    <property type="entry name" value="RBD_domain_sf"/>
</dbReference>
<dbReference type="GO" id="GO:0008270">
    <property type="term" value="F:zinc ion binding"/>
    <property type="evidence" value="ECO:0007669"/>
    <property type="project" value="UniProtKB-KW"/>
</dbReference>
<evidence type="ECO:0000256" key="6">
    <source>
        <dbReference type="ARBA" id="ARBA00023054"/>
    </source>
</evidence>
<proteinExistence type="predicted"/>
<dbReference type="InterPro" id="IPR012677">
    <property type="entry name" value="Nucleotide-bd_a/b_plait_sf"/>
</dbReference>
<dbReference type="CDD" id="cd12438">
    <property type="entry name" value="RRM_CNOT4"/>
    <property type="match status" value="1"/>
</dbReference>
<dbReference type="InterPro" id="IPR039515">
    <property type="entry name" value="NOT4_mRING-HC-C4C4"/>
</dbReference>
<evidence type="ECO:0000256" key="3">
    <source>
        <dbReference type="ARBA" id="ARBA00022771"/>
    </source>
</evidence>